<reference evidence="1 2" key="1">
    <citation type="submission" date="2015-07" db="EMBL/GenBank/DDBJ databases">
        <title>The genome of Melipona quadrifasciata.</title>
        <authorList>
            <person name="Pan H."/>
            <person name="Kapheim K."/>
        </authorList>
    </citation>
    <scope>NUCLEOTIDE SEQUENCE [LARGE SCALE GENOMIC DNA]</scope>
    <source>
        <strain evidence="1">0111107301</strain>
        <tissue evidence="1">Whole body</tissue>
    </source>
</reference>
<evidence type="ECO:0000313" key="2">
    <source>
        <dbReference type="Proteomes" id="UP000053105"/>
    </source>
</evidence>
<sequence length="188" mass="22023">MMKTITKNERLLEKLDECEKQPKQREYMRPDGTYASVVDGVANDRVEMNGKTIKYVVPRPWGLRLLDLLRYGHVKSLEHPPYGYGHYDDISRERRREIYLCPGNDQNQKSHSDLSLSDLSIEENAKIEEHGRLSVLSLQDAERYRKLIIDIAEKYEQPESKNHETKNPPSYEELLLALKSKRKALERP</sequence>
<protein>
    <submittedName>
        <fullName evidence="1">Uncharacterized protein</fullName>
    </submittedName>
</protein>
<dbReference type="AlphaFoldDB" id="A0A0M8ZR85"/>
<dbReference type="Proteomes" id="UP000053105">
    <property type="component" value="Unassembled WGS sequence"/>
</dbReference>
<gene>
    <name evidence="1" type="ORF">WN51_06569</name>
</gene>
<organism evidence="1 2">
    <name type="scientific">Melipona quadrifasciata</name>
    <dbReference type="NCBI Taxonomy" id="166423"/>
    <lineage>
        <taxon>Eukaryota</taxon>
        <taxon>Metazoa</taxon>
        <taxon>Ecdysozoa</taxon>
        <taxon>Arthropoda</taxon>
        <taxon>Hexapoda</taxon>
        <taxon>Insecta</taxon>
        <taxon>Pterygota</taxon>
        <taxon>Neoptera</taxon>
        <taxon>Endopterygota</taxon>
        <taxon>Hymenoptera</taxon>
        <taxon>Apocrita</taxon>
        <taxon>Aculeata</taxon>
        <taxon>Apoidea</taxon>
        <taxon>Anthophila</taxon>
        <taxon>Apidae</taxon>
        <taxon>Melipona</taxon>
    </lineage>
</organism>
<dbReference type="EMBL" id="KQ435889">
    <property type="protein sequence ID" value="KOX69485.1"/>
    <property type="molecule type" value="Genomic_DNA"/>
</dbReference>
<evidence type="ECO:0000313" key="1">
    <source>
        <dbReference type="EMBL" id="KOX69485.1"/>
    </source>
</evidence>
<accession>A0A0M8ZR85</accession>
<keyword evidence="2" id="KW-1185">Reference proteome</keyword>
<name>A0A0M8ZR85_9HYME</name>
<proteinExistence type="predicted"/>